<sequence length="80" mass="9545">MKNLQQEIQKLRDSWADILHENWKIDLKQQNYFCELFSSVQKYNSLNEKELKIDVGLLKLLNSIFEKNLEPVFMNVCIAL</sequence>
<dbReference type="Proteomes" id="UP001159363">
    <property type="component" value="Chromosome 6"/>
</dbReference>
<proteinExistence type="predicted"/>
<comment type="caution">
    <text evidence="1">The sequence shown here is derived from an EMBL/GenBank/DDBJ whole genome shotgun (WGS) entry which is preliminary data.</text>
</comment>
<dbReference type="EMBL" id="JARBHB010000007">
    <property type="protein sequence ID" value="KAJ8879127.1"/>
    <property type="molecule type" value="Genomic_DNA"/>
</dbReference>
<name>A0ABQ9H4C6_9NEOP</name>
<evidence type="ECO:0000313" key="1">
    <source>
        <dbReference type="EMBL" id="KAJ8879127.1"/>
    </source>
</evidence>
<protein>
    <submittedName>
        <fullName evidence="1">Uncharacterized protein</fullName>
    </submittedName>
</protein>
<organism evidence="1 2">
    <name type="scientific">Dryococelus australis</name>
    <dbReference type="NCBI Taxonomy" id="614101"/>
    <lineage>
        <taxon>Eukaryota</taxon>
        <taxon>Metazoa</taxon>
        <taxon>Ecdysozoa</taxon>
        <taxon>Arthropoda</taxon>
        <taxon>Hexapoda</taxon>
        <taxon>Insecta</taxon>
        <taxon>Pterygota</taxon>
        <taxon>Neoptera</taxon>
        <taxon>Polyneoptera</taxon>
        <taxon>Phasmatodea</taxon>
        <taxon>Verophasmatodea</taxon>
        <taxon>Anareolatae</taxon>
        <taxon>Phasmatidae</taxon>
        <taxon>Eurycanthinae</taxon>
        <taxon>Dryococelus</taxon>
    </lineage>
</organism>
<gene>
    <name evidence="1" type="ORF">PR048_019733</name>
</gene>
<reference evidence="1 2" key="1">
    <citation type="submission" date="2023-02" db="EMBL/GenBank/DDBJ databases">
        <title>LHISI_Scaffold_Assembly.</title>
        <authorList>
            <person name="Stuart O.P."/>
            <person name="Cleave R."/>
            <person name="Magrath M.J.L."/>
            <person name="Mikheyev A.S."/>
        </authorList>
    </citation>
    <scope>NUCLEOTIDE SEQUENCE [LARGE SCALE GENOMIC DNA]</scope>
    <source>
        <strain evidence="1">Daus_M_001</strain>
        <tissue evidence="1">Leg muscle</tissue>
    </source>
</reference>
<keyword evidence="2" id="KW-1185">Reference proteome</keyword>
<accession>A0ABQ9H4C6</accession>
<evidence type="ECO:0000313" key="2">
    <source>
        <dbReference type="Proteomes" id="UP001159363"/>
    </source>
</evidence>